<keyword evidence="1" id="KW-1133">Transmembrane helix</keyword>
<dbReference type="AlphaFoldDB" id="A0A0A0IGQ6"/>
<organism evidence="2 3">
    <name type="scientific">Clostridium botulinum C/D str. DC5</name>
    <dbReference type="NCBI Taxonomy" id="1443128"/>
    <lineage>
        <taxon>Bacteria</taxon>
        <taxon>Bacillati</taxon>
        <taxon>Bacillota</taxon>
        <taxon>Clostridia</taxon>
        <taxon>Eubacteriales</taxon>
        <taxon>Clostridiaceae</taxon>
        <taxon>Clostridium</taxon>
    </lineage>
</organism>
<evidence type="ECO:0000256" key="1">
    <source>
        <dbReference type="SAM" id="Phobius"/>
    </source>
</evidence>
<dbReference type="Pfam" id="PF14808">
    <property type="entry name" value="TMEM164"/>
    <property type="match status" value="1"/>
</dbReference>
<feature type="transmembrane region" description="Helical" evidence="1">
    <location>
        <begin position="141"/>
        <end position="166"/>
    </location>
</feature>
<dbReference type="EMBL" id="JDRY01000030">
    <property type="protein sequence ID" value="KGM99738.1"/>
    <property type="molecule type" value="Genomic_DNA"/>
</dbReference>
<comment type="caution">
    <text evidence="2">The sequence shown here is derived from an EMBL/GenBank/DDBJ whole genome shotgun (WGS) entry which is preliminary data.</text>
</comment>
<accession>A0A0A0IGQ6</accession>
<dbReference type="NCBIfam" id="TIGR02206">
    <property type="entry name" value="intg_mem_TP0381"/>
    <property type="match status" value="1"/>
</dbReference>
<gene>
    <name evidence="2" type="ORF">Z955_06145</name>
</gene>
<dbReference type="InterPro" id="IPR011737">
    <property type="entry name" value="CHP02206_TP0381"/>
</dbReference>
<dbReference type="Proteomes" id="UP000030014">
    <property type="component" value="Unassembled WGS sequence"/>
</dbReference>
<protein>
    <submittedName>
        <fullName evidence="2">Membrane protein</fullName>
    </submittedName>
</protein>
<keyword evidence="1" id="KW-0472">Membrane</keyword>
<feature type="transmembrane region" description="Helical" evidence="1">
    <location>
        <begin position="217"/>
        <end position="238"/>
    </location>
</feature>
<sequence>MTFLKHSYIFWKSMDDNMILYPFSISHIVCITIIFTLCFLIYFYKTTLKKTSNEKFVSHLIAFILILHQISIYTWYIANDKLTLKECLPLYPCRISVILCIIIMYNKSKKIFDLLYFWGIGGATIALLFHDNSLYPFPHYIFIQFFISHGGILISVLFMMFIHNYYPNLNSLKRTFKWTIIYFFITIPTNYIVGSNYCYLRENCNLQIFKYLNQNSIIISLCTMTSFFLLFYLLYLPYKNKISS</sequence>
<feature type="transmembrane region" description="Helical" evidence="1">
    <location>
        <begin position="20"/>
        <end position="44"/>
    </location>
</feature>
<evidence type="ECO:0000313" key="2">
    <source>
        <dbReference type="EMBL" id="KGM99738.1"/>
    </source>
</evidence>
<evidence type="ECO:0000313" key="3">
    <source>
        <dbReference type="Proteomes" id="UP000030014"/>
    </source>
</evidence>
<reference evidence="2 3" key="1">
    <citation type="submission" date="2014-01" db="EMBL/GenBank/DDBJ databases">
        <title>Plasmidome dynamics in the species complex Clostridium novyi sensu lato converts strains of independent lineages into distinctly different pathogens.</title>
        <authorList>
            <person name="Skarin H."/>
            <person name="Segerman B."/>
        </authorList>
    </citation>
    <scope>NUCLEOTIDE SEQUENCE [LARGE SCALE GENOMIC DNA]</scope>
    <source>
        <strain evidence="2 3">DC5</strain>
    </source>
</reference>
<feature type="transmembrane region" description="Helical" evidence="1">
    <location>
        <begin position="112"/>
        <end position="129"/>
    </location>
</feature>
<feature type="transmembrane region" description="Helical" evidence="1">
    <location>
        <begin position="56"/>
        <end position="76"/>
    </location>
</feature>
<proteinExistence type="predicted"/>
<feature type="transmembrane region" description="Helical" evidence="1">
    <location>
        <begin position="178"/>
        <end position="197"/>
    </location>
</feature>
<name>A0A0A0IGQ6_CLOBO</name>
<feature type="transmembrane region" description="Helical" evidence="1">
    <location>
        <begin position="88"/>
        <end position="105"/>
    </location>
</feature>
<keyword evidence="1" id="KW-0812">Transmembrane</keyword>